<proteinExistence type="predicted"/>
<protein>
    <recommendedName>
        <fullName evidence="2">DUF6594 domain-containing protein</fullName>
    </recommendedName>
</protein>
<evidence type="ECO:0000313" key="3">
    <source>
        <dbReference type="EMBL" id="KAI1877466.1"/>
    </source>
</evidence>
<accession>A0A9P9WS06</accession>
<reference evidence="3" key="1">
    <citation type="submission" date="2021-03" db="EMBL/GenBank/DDBJ databases">
        <title>Revisited historic fungal species revealed as producer of novel bioactive compounds through whole genome sequencing and comparative genomics.</title>
        <authorList>
            <person name="Vignolle G.A."/>
            <person name="Hochenegger N."/>
            <person name="Mach R.L."/>
            <person name="Mach-Aigner A.R."/>
            <person name="Javad Rahimi M."/>
            <person name="Salim K.A."/>
            <person name="Chan C.M."/>
            <person name="Lim L.B.L."/>
            <person name="Cai F."/>
            <person name="Druzhinina I.S."/>
            <person name="U'Ren J.M."/>
            <person name="Derntl C."/>
        </authorList>
    </citation>
    <scope>NUCLEOTIDE SEQUENCE</scope>
    <source>
        <strain evidence="3">TUCIM 5799</strain>
    </source>
</reference>
<keyword evidence="1" id="KW-0472">Membrane</keyword>
<name>A0A9P9WS06_9PEZI</name>
<dbReference type="Pfam" id="PF20237">
    <property type="entry name" value="DUF6594"/>
    <property type="match status" value="1"/>
</dbReference>
<evidence type="ECO:0000313" key="4">
    <source>
        <dbReference type="Proteomes" id="UP000829685"/>
    </source>
</evidence>
<gene>
    <name evidence="3" type="ORF">JX265_003474</name>
</gene>
<sequence>MTIEDSVMDIPPHEQNLSQYVTRSLEEEEDFHFLRFEHLQRLNIVQLQIRLVRLKSTIHRRGQAEPDELDDLNALLERYTIAIRDYEYLRGHDSLDKTETRKRKLLLQRFFQTRGDFGDPFQSHYSSCRDAHGAKIDPLRQALMRVLPAQLTYSSHEKRERKKEYAEGRTPKEVSGFVDRLVRFSIALTGGALLVAPMIIMTLNQSQEKSLVTASAFVVLFAFLVSMVFRGSNIETLASTATYAAVLVVFVGTTTGVSTAQVT</sequence>
<feature type="transmembrane region" description="Helical" evidence="1">
    <location>
        <begin position="241"/>
        <end position="260"/>
    </location>
</feature>
<feature type="domain" description="DUF6594" evidence="2">
    <location>
        <begin position="29"/>
        <end position="248"/>
    </location>
</feature>
<dbReference type="InterPro" id="IPR046529">
    <property type="entry name" value="DUF6594"/>
</dbReference>
<dbReference type="Proteomes" id="UP000829685">
    <property type="component" value="Unassembled WGS sequence"/>
</dbReference>
<dbReference type="EMBL" id="JAFIMR010000006">
    <property type="protein sequence ID" value="KAI1877466.1"/>
    <property type="molecule type" value="Genomic_DNA"/>
</dbReference>
<feature type="transmembrane region" description="Helical" evidence="1">
    <location>
        <begin position="210"/>
        <end position="229"/>
    </location>
</feature>
<comment type="caution">
    <text evidence="3">The sequence shown here is derived from an EMBL/GenBank/DDBJ whole genome shotgun (WGS) entry which is preliminary data.</text>
</comment>
<dbReference type="AlphaFoldDB" id="A0A9P9WS06"/>
<keyword evidence="4" id="KW-1185">Reference proteome</keyword>
<feature type="transmembrane region" description="Helical" evidence="1">
    <location>
        <begin position="181"/>
        <end position="203"/>
    </location>
</feature>
<evidence type="ECO:0000259" key="2">
    <source>
        <dbReference type="Pfam" id="PF20237"/>
    </source>
</evidence>
<evidence type="ECO:0000256" key="1">
    <source>
        <dbReference type="SAM" id="Phobius"/>
    </source>
</evidence>
<organism evidence="3 4">
    <name type="scientific">Neoarthrinium moseri</name>
    <dbReference type="NCBI Taxonomy" id="1658444"/>
    <lineage>
        <taxon>Eukaryota</taxon>
        <taxon>Fungi</taxon>
        <taxon>Dikarya</taxon>
        <taxon>Ascomycota</taxon>
        <taxon>Pezizomycotina</taxon>
        <taxon>Sordariomycetes</taxon>
        <taxon>Xylariomycetidae</taxon>
        <taxon>Amphisphaeriales</taxon>
        <taxon>Apiosporaceae</taxon>
        <taxon>Neoarthrinium</taxon>
    </lineage>
</organism>
<keyword evidence="1" id="KW-1133">Transmembrane helix</keyword>
<keyword evidence="1" id="KW-0812">Transmembrane</keyword>